<keyword evidence="1" id="KW-0472">Membrane</keyword>
<reference evidence="3" key="3">
    <citation type="submission" date="2022-08" db="EMBL/GenBank/DDBJ databases">
        <title>Whole genome sequencing of non-tuberculosis mycobacteria type-strains.</title>
        <authorList>
            <person name="Igarashi Y."/>
            <person name="Osugi A."/>
            <person name="Mitarai S."/>
        </authorList>
    </citation>
    <scope>NUCLEOTIDE SEQUENCE</scope>
    <source>
        <strain evidence="3">JCM 16372</strain>
    </source>
</reference>
<evidence type="ECO:0000313" key="4">
    <source>
        <dbReference type="Proteomes" id="UP001055159"/>
    </source>
</evidence>
<dbReference type="Proteomes" id="UP001140272">
    <property type="component" value="Unassembled WGS sequence"/>
</dbReference>
<dbReference type="EMBL" id="CP092427">
    <property type="protein sequence ID" value="ULP37099.1"/>
    <property type="molecule type" value="Genomic_DNA"/>
</dbReference>
<dbReference type="Proteomes" id="UP001055159">
    <property type="component" value="Chromosome"/>
</dbReference>
<gene>
    <name evidence="2" type="ORF">H7H73_18890</name>
    <name evidence="3" type="ORF">MJO55_01180</name>
</gene>
<feature type="transmembrane region" description="Helical" evidence="1">
    <location>
        <begin position="63"/>
        <end position="84"/>
    </location>
</feature>
<accession>A0A9X2YF42</accession>
<name>A0A9X2YF42_9MYCO</name>
<dbReference type="EMBL" id="JACKRN010000656">
    <property type="protein sequence ID" value="MCV7072140.1"/>
    <property type="molecule type" value="Genomic_DNA"/>
</dbReference>
<keyword evidence="1" id="KW-1133">Transmembrane helix</keyword>
<organism evidence="2 5">
    <name type="scientific">Mycolicibacterium rufum</name>
    <dbReference type="NCBI Taxonomy" id="318424"/>
    <lineage>
        <taxon>Bacteria</taxon>
        <taxon>Bacillati</taxon>
        <taxon>Actinomycetota</taxon>
        <taxon>Actinomycetes</taxon>
        <taxon>Mycobacteriales</taxon>
        <taxon>Mycobacteriaceae</taxon>
        <taxon>Mycolicibacterium</taxon>
    </lineage>
</organism>
<dbReference type="RefSeq" id="WP_043404062.1">
    <property type="nucleotide sequence ID" value="NZ_CP092427.2"/>
</dbReference>
<evidence type="ECO:0000313" key="2">
    <source>
        <dbReference type="EMBL" id="MCV7072140.1"/>
    </source>
</evidence>
<reference evidence="2" key="1">
    <citation type="submission" date="2020-07" db="EMBL/GenBank/DDBJ databases">
        <authorList>
            <person name="Pettersson B.M.F."/>
            <person name="Behra P.R.K."/>
            <person name="Ramesh M."/>
            <person name="Das S."/>
            <person name="Dasgupta S."/>
            <person name="Kirsebom L.A."/>
        </authorList>
    </citation>
    <scope>NUCLEOTIDE SEQUENCE</scope>
    <source>
        <strain evidence="2">DSM 45406</strain>
    </source>
</reference>
<evidence type="ECO:0000256" key="1">
    <source>
        <dbReference type="SAM" id="Phobius"/>
    </source>
</evidence>
<keyword evidence="1" id="KW-0812">Transmembrane</keyword>
<sequence length="85" mass="9316">MGIRTATRRLLSRRLSVYDVVELALWLAIPYVGIGLTWAFFQTQQVAAVEDVLTTRVPAGADILSYLLVAALWPLDMLIPAVCAA</sequence>
<dbReference type="AlphaFoldDB" id="A0A9X2YF42"/>
<feature type="transmembrane region" description="Helical" evidence="1">
    <location>
        <begin position="20"/>
        <end position="41"/>
    </location>
</feature>
<reference evidence="2" key="2">
    <citation type="journal article" date="2022" name="BMC Genomics">
        <title>Comparative genome analysis of mycobacteria focusing on tRNA and non-coding RNA.</title>
        <authorList>
            <person name="Behra P.R.K."/>
            <person name="Pettersson B.M.F."/>
            <person name="Ramesh M."/>
            <person name="Das S."/>
            <person name="Dasgupta S."/>
            <person name="Kirsebom L.A."/>
        </authorList>
    </citation>
    <scope>NUCLEOTIDE SEQUENCE</scope>
    <source>
        <strain evidence="2">DSM 45406</strain>
    </source>
</reference>
<keyword evidence="4" id="KW-1185">Reference proteome</keyword>
<evidence type="ECO:0000313" key="3">
    <source>
        <dbReference type="EMBL" id="ULP37099.1"/>
    </source>
</evidence>
<evidence type="ECO:0000313" key="5">
    <source>
        <dbReference type="Proteomes" id="UP001140272"/>
    </source>
</evidence>
<protein>
    <submittedName>
        <fullName evidence="2">Uncharacterized protein</fullName>
    </submittedName>
</protein>
<proteinExistence type="predicted"/>